<evidence type="ECO:0000256" key="1">
    <source>
        <dbReference type="SAM" id="MobiDB-lite"/>
    </source>
</evidence>
<name>A0ABW2T3K8_9ACTN</name>
<sequence length="69" mass="7153">MKVFAVSLANVWPATRSRLHGELGRLADAGLIEAAALARDAPDGQAAGHRRPAGRPATARTRPAGTVAR</sequence>
<gene>
    <name evidence="2" type="ORF">ACFQVD_23025</name>
</gene>
<comment type="caution">
    <text evidence="2">The sequence shown here is derived from an EMBL/GenBank/DDBJ whole genome shotgun (WGS) entry which is preliminary data.</text>
</comment>
<accession>A0ABW2T3K8</accession>
<proteinExistence type="predicted"/>
<dbReference type="RefSeq" id="WP_343975857.1">
    <property type="nucleotide sequence ID" value="NZ_BAAAGK010000132.1"/>
</dbReference>
<dbReference type="Proteomes" id="UP001596514">
    <property type="component" value="Unassembled WGS sequence"/>
</dbReference>
<reference evidence="3" key="1">
    <citation type="journal article" date="2019" name="Int. J. Syst. Evol. Microbiol.">
        <title>The Global Catalogue of Microorganisms (GCM) 10K type strain sequencing project: providing services to taxonomists for standard genome sequencing and annotation.</title>
        <authorList>
            <consortium name="The Broad Institute Genomics Platform"/>
            <consortium name="The Broad Institute Genome Sequencing Center for Infectious Disease"/>
            <person name="Wu L."/>
            <person name="Ma J."/>
        </authorList>
    </citation>
    <scope>NUCLEOTIDE SEQUENCE [LARGE SCALE GENOMIC DNA]</scope>
    <source>
        <strain evidence="3">JCM 10083</strain>
    </source>
</reference>
<feature type="region of interest" description="Disordered" evidence="1">
    <location>
        <begin position="40"/>
        <end position="69"/>
    </location>
</feature>
<protein>
    <submittedName>
        <fullName evidence="2">Uncharacterized protein</fullName>
    </submittedName>
</protein>
<evidence type="ECO:0000313" key="3">
    <source>
        <dbReference type="Proteomes" id="UP001596514"/>
    </source>
</evidence>
<evidence type="ECO:0000313" key="2">
    <source>
        <dbReference type="EMBL" id="MFC7602982.1"/>
    </source>
</evidence>
<organism evidence="2 3">
    <name type="scientific">Streptosporangium amethystogenes subsp. fukuiense</name>
    <dbReference type="NCBI Taxonomy" id="698418"/>
    <lineage>
        <taxon>Bacteria</taxon>
        <taxon>Bacillati</taxon>
        <taxon>Actinomycetota</taxon>
        <taxon>Actinomycetes</taxon>
        <taxon>Streptosporangiales</taxon>
        <taxon>Streptosporangiaceae</taxon>
        <taxon>Streptosporangium</taxon>
    </lineage>
</organism>
<keyword evidence="3" id="KW-1185">Reference proteome</keyword>
<feature type="compositionally biased region" description="Low complexity" evidence="1">
    <location>
        <begin position="54"/>
        <end position="69"/>
    </location>
</feature>
<dbReference type="EMBL" id="JBHTEE010000001">
    <property type="protein sequence ID" value="MFC7602982.1"/>
    <property type="molecule type" value="Genomic_DNA"/>
</dbReference>